<sequence>MVGLLAMSPSAQAAEGLYCSVDFSGRNCLYATMEACRAALGVGQGDCVLNPAALPAPTGAARFCLAERWKLACDYATLAGCQRAAAPRHAQCVDNPNYR</sequence>
<organism evidence="1 2">
    <name type="scientific">Magnetofaba australis IT-1</name>
    <dbReference type="NCBI Taxonomy" id="1434232"/>
    <lineage>
        <taxon>Bacteria</taxon>
        <taxon>Pseudomonadati</taxon>
        <taxon>Pseudomonadota</taxon>
        <taxon>Magnetococcia</taxon>
        <taxon>Magnetococcales</taxon>
        <taxon>Magnetococcaceae</taxon>
        <taxon>Magnetofaba</taxon>
    </lineage>
</organism>
<accession>A0A1Y2K2M3</accession>
<protein>
    <recommendedName>
        <fullName evidence="3">DUF3551 domain-containing protein</fullName>
    </recommendedName>
</protein>
<dbReference type="STRING" id="1434232.MAIT1_01394"/>
<keyword evidence="2" id="KW-1185">Reference proteome</keyword>
<reference evidence="1 2" key="1">
    <citation type="journal article" date="2016" name="BMC Genomics">
        <title>Combined genomic and structural analyses of a cultured magnetotactic bacterium reveals its niche adaptation to a dynamic environment.</title>
        <authorList>
            <person name="Araujo A.C."/>
            <person name="Morillo V."/>
            <person name="Cypriano J."/>
            <person name="Teixeira L.C."/>
            <person name="Leao P."/>
            <person name="Lyra S."/>
            <person name="Almeida L.G."/>
            <person name="Bazylinski D.A."/>
            <person name="Vasconcellos A.T."/>
            <person name="Abreu F."/>
            <person name="Lins U."/>
        </authorList>
    </citation>
    <scope>NUCLEOTIDE SEQUENCE [LARGE SCALE GENOMIC DNA]</scope>
    <source>
        <strain evidence="1 2">IT-1</strain>
    </source>
</reference>
<name>A0A1Y2K2M3_9PROT</name>
<dbReference type="AlphaFoldDB" id="A0A1Y2K2M3"/>
<proteinExistence type="predicted"/>
<dbReference type="EMBL" id="LVJN01000020">
    <property type="protein sequence ID" value="OSM01434.1"/>
    <property type="molecule type" value="Genomic_DNA"/>
</dbReference>
<evidence type="ECO:0008006" key="3">
    <source>
        <dbReference type="Google" id="ProtNLM"/>
    </source>
</evidence>
<evidence type="ECO:0000313" key="2">
    <source>
        <dbReference type="Proteomes" id="UP000194003"/>
    </source>
</evidence>
<comment type="caution">
    <text evidence="1">The sequence shown here is derived from an EMBL/GenBank/DDBJ whole genome shotgun (WGS) entry which is preliminary data.</text>
</comment>
<dbReference type="Proteomes" id="UP000194003">
    <property type="component" value="Unassembled WGS sequence"/>
</dbReference>
<evidence type="ECO:0000313" key="1">
    <source>
        <dbReference type="EMBL" id="OSM01434.1"/>
    </source>
</evidence>
<gene>
    <name evidence="1" type="ORF">MAIT1_01394</name>
</gene>